<feature type="transmembrane region" description="Helical" evidence="6">
    <location>
        <begin position="96"/>
        <end position="116"/>
    </location>
</feature>
<dbReference type="Pfam" id="PF01478">
    <property type="entry name" value="Peptidase_A24"/>
    <property type="match status" value="1"/>
</dbReference>
<feature type="transmembrane region" description="Helical" evidence="6">
    <location>
        <begin position="58"/>
        <end position="76"/>
    </location>
</feature>
<keyword evidence="2" id="KW-1003">Cell membrane</keyword>
<reference evidence="8" key="1">
    <citation type="submission" date="2014-08" db="EMBL/GenBank/DDBJ databases">
        <title>Draft genome sequences of Sphingobium herbicidovorans.</title>
        <authorList>
            <person name="Gan H.M."/>
            <person name="Gan H.Y."/>
            <person name="Savka M.A."/>
        </authorList>
    </citation>
    <scope>NUCLEOTIDE SEQUENCE [LARGE SCALE GENOMIC DNA]</scope>
    <source>
        <strain evidence="8">NBRC 16415</strain>
    </source>
</reference>
<dbReference type="InterPro" id="IPR000045">
    <property type="entry name" value="Prepilin_IV_endopep_pep"/>
</dbReference>
<feature type="transmembrane region" description="Helical" evidence="6">
    <location>
        <begin position="28"/>
        <end position="46"/>
    </location>
</feature>
<evidence type="ECO:0000313" key="9">
    <source>
        <dbReference type="Proteomes" id="UP000024284"/>
    </source>
</evidence>
<dbReference type="OrthoDB" id="5329005at2"/>
<dbReference type="EMBL" id="JFZA02000023">
    <property type="protein sequence ID" value="KFG89649.1"/>
    <property type="molecule type" value="Genomic_DNA"/>
</dbReference>
<dbReference type="AlphaFoldDB" id="A0A086P8D1"/>
<evidence type="ECO:0000256" key="1">
    <source>
        <dbReference type="ARBA" id="ARBA00004651"/>
    </source>
</evidence>
<evidence type="ECO:0000259" key="7">
    <source>
        <dbReference type="Pfam" id="PF01478"/>
    </source>
</evidence>
<dbReference type="PANTHER" id="PTHR36506">
    <property type="entry name" value="PREFLAGELLIN PEPTIDASE"/>
    <property type="match status" value="1"/>
</dbReference>
<proteinExistence type="predicted"/>
<evidence type="ECO:0000256" key="6">
    <source>
        <dbReference type="SAM" id="Phobius"/>
    </source>
</evidence>
<keyword evidence="9" id="KW-1185">Reference proteome</keyword>
<evidence type="ECO:0000256" key="4">
    <source>
        <dbReference type="ARBA" id="ARBA00022989"/>
    </source>
</evidence>
<comment type="caution">
    <text evidence="8">The sequence shown here is derived from an EMBL/GenBank/DDBJ whole genome shotgun (WGS) entry which is preliminary data.</text>
</comment>
<keyword evidence="4 6" id="KW-1133">Transmembrane helix</keyword>
<dbReference type="Gene3D" id="1.20.120.1220">
    <property type="match status" value="1"/>
</dbReference>
<gene>
    <name evidence="8" type="ORF">BV98_002456</name>
</gene>
<feature type="transmembrane region" description="Helical" evidence="6">
    <location>
        <begin position="137"/>
        <end position="157"/>
    </location>
</feature>
<keyword evidence="3 6" id="KW-0812">Transmembrane</keyword>
<keyword evidence="5 6" id="KW-0472">Membrane</keyword>
<accession>A0A086P8D1</accession>
<feature type="domain" description="Prepilin type IV endopeptidase peptidase" evidence="7">
    <location>
        <begin position="9"/>
        <end position="111"/>
    </location>
</feature>
<sequence>MTKDLILLAVCLILLAAAIEDIAKLRISNIFPLLVIGLFVPWVAVVGWENDIWQNGTLFLAVFALGSALFAMRWMGGGDVKLLAACALWFDWQASVAWFFYVTVGGGVLALLIMAGRRMVPRSVRDGSSLAIFAPKGPIPYGVAIALGTIMALYMAGPNPSGIAHLPEFVRGLR</sequence>
<dbReference type="GO" id="GO:0005886">
    <property type="term" value="C:plasma membrane"/>
    <property type="evidence" value="ECO:0007669"/>
    <property type="project" value="UniProtKB-SubCell"/>
</dbReference>
<comment type="subcellular location">
    <subcellularLocation>
        <location evidence="1">Cell membrane</location>
        <topology evidence="1">Multi-pass membrane protein</topology>
    </subcellularLocation>
</comment>
<dbReference type="Proteomes" id="UP000024284">
    <property type="component" value="Unassembled WGS sequence"/>
</dbReference>
<dbReference type="STRING" id="76947.GCA_002080435_02899"/>
<dbReference type="RefSeq" id="WP_037466410.1">
    <property type="nucleotide sequence ID" value="NZ_BCZD01000008.1"/>
</dbReference>
<dbReference type="GO" id="GO:0004190">
    <property type="term" value="F:aspartic-type endopeptidase activity"/>
    <property type="evidence" value="ECO:0007669"/>
    <property type="project" value="InterPro"/>
</dbReference>
<evidence type="ECO:0000256" key="5">
    <source>
        <dbReference type="ARBA" id="ARBA00023136"/>
    </source>
</evidence>
<dbReference type="InterPro" id="IPR052218">
    <property type="entry name" value="Preflagellin_Peptidase"/>
</dbReference>
<protein>
    <submittedName>
        <fullName evidence="8">Flp pilus assembly protein protease CpaA</fullName>
    </submittedName>
</protein>
<organism evidence="8 9">
    <name type="scientific">Sphingobium herbicidovorans (strain ATCC 700291 / DSM 11019 / CCUG 56400 / KCTC 2939 / LMG 18315 / NBRC 16415 / MH)</name>
    <name type="common">Sphingomonas herbicidovorans</name>
    <dbReference type="NCBI Taxonomy" id="1219045"/>
    <lineage>
        <taxon>Bacteria</taxon>
        <taxon>Pseudomonadati</taxon>
        <taxon>Pseudomonadota</taxon>
        <taxon>Alphaproteobacteria</taxon>
        <taxon>Sphingomonadales</taxon>
        <taxon>Sphingomonadaceae</taxon>
        <taxon>Sphingobium</taxon>
    </lineage>
</organism>
<evidence type="ECO:0000313" key="8">
    <source>
        <dbReference type="EMBL" id="KFG89649.1"/>
    </source>
</evidence>
<keyword evidence="8" id="KW-0378">Hydrolase</keyword>
<keyword evidence="8" id="KW-0645">Protease</keyword>
<dbReference type="eggNOG" id="COG4960">
    <property type="taxonomic scope" value="Bacteria"/>
</dbReference>
<name>A0A086P8D1_SPHHM</name>
<dbReference type="PANTHER" id="PTHR36506:SF1">
    <property type="entry name" value="PREFLAGELLIN PEPTIDASE"/>
    <property type="match status" value="1"/>
</dbReference>
<dbReference type="PATRIC" id="fig|1219045.3.peg.2490"/>
<dbReference type="GO" id="GO:0006508">
    <property type="term" value="P:proteolysis"/>
    <property type="evidence" value="ECO:0007669"/>
    <property type="project" value="UniProtKB-KW"/>
</dbReference>
<evidence type="ECO:0000256" key="2">
    <source>
        <dbReference type="ARBA" id="ARBA00022475"/>
    </source>
</evidence>
<evidence type="ECO:0000256" key="3">
    <source>
        <dbReference type="ARBA" id="ARBA00022692"/>
    </source>
</evidence>